<comment type="function">
    <text evidence="4">This protein is one of the early assembly proteins of the 50S ribosomal subunit, although it is not seen to bind rRNA by itself. It is important during the early stages of 50S assembly.</text>
</comment>
<name>A0A117LH55_9CHLR</name>
<dbReference type="PATRIC" id="fig|167964.4.peg.520"/>
<comment type="subunit">
    <text evidence="4">Part of the 50S ribosomal subunit.</text>
</comment>
<dbReference type="HAMAP" id="MF_01366">
    <property type="entry name" value="Ribosomal_uL13"/>
    <property type="match status" value="1"/>
</dbReference>
<keyword evidence="2 4" id="KW-0689">Ribosomal protein</keyword>
<evidence type="ECO:0000313" key="5">
    <source>
        <dbReference type="EMBL" id="KUK46973.1"/>
    </source>
</evidence>
<gene>
    <name evidence="4" type="primary">rplM</name>
    <name evidence="5" type="ORF">XD73_0170</name>
</gene>
<dbReference type="GO" id="GO:0006412">
    <property type="term" value="P:translation"/>
    <property type="evidence" value="ECO:0007669"/>
    <property type="project" value="UniProtKB-UniRule"/>
</dbReference>
<dbReference type="NCBIfam" id="TIGR01066">
    <property type="entry name" value="rplM_bact"/>
    <property type="match status" value="1"/>
</dbReference>
<evidence type="ECO:0000256" key="1">
    <source>
        <dbReference type="ARBA" id="ARBA00006227"/>
    </source>
</evidence>
<evidence type="ECO:0000256" key="4">
    <source>
        <dbReference type="HAMAP-Rule" id="MF_01366"/>
    </source>
</evidence>
<proteinExistence type="inferred from homology"/>
<evidence type="ECO:0000313" key="6">
    <source>
        <dbReference type="Proteomes" id="UP000064249"/>
    </source>
</evidence>
<dbReference type="PANTHER" id="PTHR11545:SF2">
    <property type="entry name" value="LARGE RIBOSOMAL SUBUNIT PROTEIN UL13M"/>
    <property type="match status" value="1"/>
</dbReference>
<dbReference type="Pfam" id="PF00572">
    <property type="entry name" value="Ribosomal_L13"/>
    <property type="match status" value="1"/>
</dbReference>
<dbReference type="GO" id="GO:0017148">
    <property type="term" value="P:negative regulation of translation"/>
    <property type="evidence" value="ECO:0007669"/>
    <property type="project" value="TreeGrafter"/>
</dbReference>
<protein>
    <recommendedName>
        <fullName evidence="4">Large ribosomal subunit protein uL13</fullName>
    </recommendedName>
</protein>
<evidence type="ECO:0000256" key="3">
    <source>
        <dbReference type="ARBA" id="ARBA00023274"/>
    </source>
</evidence>
<sequence>MEKTFVLKGNPESEWVLFDATDQSLGRLAGEIANHLLGKHKPTYTPGVLMGDHVVVINAEKVSINPKRMEEKVYYSHSNYPGGLKAVKMPDMLAKHPDRVITKAVWGMIPHNKYGRQVIKRLRVYTGNKHPHTGQNPKPVK</sequence>
<dbReference type="AlphaFoldDB" id="A0A117LH55"/>
<organism evidence="5 6">
    <name type="scientific">Anaerolinea thermophila</name>
    <dbReference type="NCBI Taxonomy" id="167964"/>
    <lineage>
        <taxon>Bacteria</taxon>
        <taxon>Bacillati</taxon>
        <taxon>Chloroflexota</taxon>
        <taxon>Anaerolineae</taxon>
        <taxon>Anaerolineales</taxon>
        <taxon>Anaerolineaceae</taxon>
        <taxon>Anaerolinea</taxon>
    </lineage>
</organism>
<dbReference type="EMBL" id="LGFU01000003">
    <property type="protein sequence ID" value="KUK46973.1"/>
    <property type="molecule type" value="Genomic_DNA"/>
</dbReference>
<comment type="caution">
    <text evidence="5">The sequence shown here is derived from an EMBL/GenBank/DDBJ whole genome shotgun (WGS) entry which is preliminary data.</text>
</comment>
<dbReference type="InterPro" id="IPR005822">
    <property type="entry name" value="Ribosomal_uL13"/>
</dbReference>
<comment type="similarity">
    <text evidence="1 4">Belongs to the universal ribosomal protein uL13 family.</text>
</comment>
<reference evidence="5 6" key="1">
    <citation type="journal article" date="2015" name="MBio">
        <title>Genome-Resolved Metagenomic Analysis Reveals Roles for Candidate Phyla and Other Microbial Community Members in Biogeochemical Transformations in Oil Reservoirs.</title>
        <authorList>
            <person name="Hu P."/>
            <person name="Tom L."/>
            <person name="Singh A."/>
            <person name="Thomas B.C."/>
            <person name="Baker B.J."/>
            <person name="Piceno Y.M."/>
            <person name="Andersen G.L."/>
            <person name="Banfield J.F."/>
        </authorList>
    </citation>
    <scope>NUCLEOTIDE SEQUENCE [LARGE SCALE GENOMIC DNA]</scope>
    <source>
        <strain evidence="5">46_16</strain>
    </source>
</reference>
<dbReference type="InterPro" id="IPR036899">
    <property type="entry name" value="Ribosomal_uL13_sf"/>
</dbReference>
<accession>A0A117LH55</accession>
<dbReference type="GO" id="GO:0003735">
    <property type="term" value="F:structural constituent of ribosome"/>
    <property type="evidence" value="ECO:0007669"/>
    <property type="project" value="InterPro"/>
</dbReference>
<dbReference type="Gene3D" id="3.90.1180.10">
    <property type="entry name" value="Ribosomal protein L13"/>
    <property type="match status" value="1"/>
</dbReference>
<dbReference type="PANTHER" id="PTHR11545">
    <property type="entry name" value="RIBOSOMAL PROTEIN L13"/>
    <property type="match status" value="1"/>
</dbReference>
<dbReference type="GO" id="GO:0022625">
    <property type="term" value="C:cytosolic large ribosomal subunit"/>
    <property type="evidence" value="ECO:0007669"/>
    <property type="project" value="TreeGrafter"/>
</dbReference>
<dbReference type="InterPro" id="IPR005823">
    <property type="entry name" value="Ribosomal_uL13_bac-type"/>
</dbReference>
<evidence type="ECO:0000256" key="2">
    <source>
        <dbReference type="ARBA" id="ARBA00022980"/>
    </source>
</evidence>
<dbReference type="Proteomes" id="UP000064249">
    <property type="component" value="Unassembled WGS sequence"/>
</dbReference>
<keyword evidence="3 4" id="KW-0687">Ribonucleoprotein</keyword>
<dbReference type="GO" id="GO:0003729">
    <property type="term" value="F:mRNA binding"/>
    <property type="evidence" value="ECO:0007669"/>
    <property type="project" value="TreeGrafter"/>
</dbReference>
<dbReference type="CDD" id="cd00392">
    <property type="entry name" value="Ribosomal_L13"/>
    <property type="match status" value="1"/>
</dbReference>
<dbReference type="SUPFAM" id="SSF52161">
    <property type="entry name" value="Ribosomal protein L13"/>
    <property type="match status" value="1"/>
</dbReference>
<dbReference type="PIRSF" id="PIRSF002181">
    <property type="entry name" value="Ribosomal_L13"/>
    <property type="match status" value="1"/>
</dbReference>